<dbReference type="RefSeq" id="XP_033443552.1">
    <property type="nucleotide sequence ID" value="XM_033589353.1"/>
</dbReference>
<dbReference type="GeneID" id="54347000"/>
<dbReference type="EMBL" id="ML979007">
    <property type="protein sequence ID" value="KAF1923299.1"/>
    <property type="molecule type" value="Genomic_DNA"/>
</dbReference>
<dbReference type="Proteomes" id="UP000800082">
    <property type="component" value="Unassembled WGS sequence"/>
</dbReference>
<organism evidence="1 2">
    <name type="scientific">Didymella exigua CBS 183.55</name>
    <dbReference type="NCBI Taxonomy" id="1150837"/>
    <lineage>
        <taxon>Eukaryota</taxon>
        <taxon>Fungi</taxon>
        <taxon>Dikarya</taxon>
        <taxon>Ascomycota</taxon>
        <taxon>Pezizomycotina</taxon>
        <taxon>Dothideomycetes</taxon>
        <taxon>Pleosporomycetidae</taxon>
        <taxon>Pleosporales</taxon>
        <taxon>Pleosporineae</taxon>
        <taxon>Didymellaceae</taxon>
        <taxon>Didymella</taxon>
    </lineage>
</organism>
<sequence length="220" mass="23913">MKGRSARAGCAMLGSSQGVNVHGRGRSEAEKSECGQRRWTTFAMSRRSSATPIICADRMDSNVCSSVCLEYRQVVPVTMPLTALRMSIAYRQVEITMEGAETSVITVVNCNGLKSMCLPGSMLPVLFVAPCCSLNQRLAGTTVARASRSLPMLRVLHALDTWARPSRNCVDIAWTDVWSYVEQRLDCAVAGRQGAPGASNPPLQYFLSACHVRAKSSAHR</sequence>
<keyword evidence="2" id="KW-1185">Reference proteome</keyword>
<gene>
    <name evidence="1" type="ORF">M421DRAFT_328080</name>
</gene>
<protein>
    <submittedName>
        <fullName evidence="1">Uncharacterized protein</fullName>
    </submittedName>
</protein>
<dbReference type="AlphaFoldDB" id="A0A6A5R7I3"/>
<reference evidence="1" key="1">
    <citation type="journal article" date="2020" name="Stud. Mycol.">
        <title>101 Dothideomycetes genomes: a test case for predicting lifestyles and emergence of pathogens.</title>
        <authorList>
            <person name="Haridas S."/>
            <person name="Albert R."/>
            <person name="Binder M."/>
            <person name="Bloem J."/>
            <person name="Labutti K."/>
            <person name="Salamov A."/>
            <person name="Andreopoulos B."/>
            <person name="Baker S."/>
            <person name="Barry K."/>
            <person name="Bills G."/>
            <person name="Bluhm B."/>
            <person name="Cannon C."/>
            <person name="Castanera R."/>
            <person name="Culley D."/>
            <person name="Daum C."/>
            <person name="Ezra D."/>
            <person name="Gonzalez J."/>
            <person name="Henrissat B."/>
            <person name="Kuo A."/>
            <person name="Liang C."/>
            <person name="Lipzen A."/>
            <person name="Lutzoni F."/>
            <person name="Magnuson J."/>
            <person name="Mondo S."/>
            <person name="Nolan M."/>
            <person name="Ohm R."/>
            <person name="Pangilinan J."/>
            <person name="Park H.-J."/>
            <person name="Ramirez L."/>
            <person name="Alfaro M."/>
            <person name="Sun H."/>
            <person name="Tritt A."/>
            <person name="Yoshinaga Y."/>
            <person name="Zwiers L.-H."/>
            <person name="Turgeon B."/>
            <person name="Goodwin S."/>
            <person name="Spatafora J."/>
            <person name="Crous P."/>
            <person name="Grigoriev I."/>
        </authorList>
    </citation>
    <scope>NUCLEOTIDE SEQUENCE</scope>
    <source>
        <strain evidence="1">CBS 183.55</strain>
    </source>
</reference>
<proteinExistence type="predicted"/>
<name>A0A6A5R7I3_9PLEO</name>
<accession>A0A6A5R7I3</accession>
<evidence type="ECO:0000313" key="1">
    <source>
        <dbReference type="EMBL" id="KAF1923299.1"/>
    </source>
</evidence>
<evidence type="ECO:0000313" key="2">
    <source>
        <dbReference type="Proteomes" id="UP000800082"/>
    </source>
</evidence>